<name>A0A6C0HZ92_9ZZZZ</name>
<evidence type="ECO:0000313" key="1">
    <source>
        <dbReference type="EMBL" id="QHT85914.1"/>
    </source>
</evidence>
<proteinExistence type="predicted"/>
<organism evidence="1">
    <name type="scientific">viral metagenome</name>
    <dbReference type="NCBI Taxonomy" id="1070528"/>
    <lineage>
        <taxon>unclassified sequences</taxon>
        <taxon>metagenomes</taxon>
        <taxon>organismal metagenomes</taxon>
    </lineage>
</organism>
<sequence length="126" mass="14465">MYNSKPKTKFILLEENQKSENGDNLLNEFHYKGGIAIQNDMLSYDQHNGKLYGGGEVSSEKHEYKEFENKIIPLSLAYTPNIDNLRGGDELIPDQVISEDMYNKLFFSVANEVNEKGNKKTMKKLK</sequence>
<dbReference type="AlphaFoldDB" id="A0A6C0HZ92"/>
<dbReference type="EMBL" id="MN740051">
    <property type="protein sequence ID" value="QHT85914.1"/>
    <property type="molecule type" value="Genomic_DNA"/>
</dbReference>
<accession>A0A6C0HZ92</accession>
<reference evidence="1" key="1">
    <citation type="journal article" date="2020" name="Nature">
        <title>Giant virus diversity and host interactions through global metagenomics.</title>
        <authorList>
            <person name="Schulz F."/>
            <person name="Roux S."/>
            <person name="Paez-Espino D."/>
            <person name="Jungbluth S."/>
            <person name="Walsh D.A."/>
            <person name="Denef V.J."/>
            <person name="McMahon K.D."/>
            <person name="Konstantinidis K.T."/>
            <person name="Eloe-Fadrosh E.A."/>
            <person name="Kyrpides N.C."/>
            <person name="Woyke T."/>
        </authorList>
    </citation>
    <scope>NUCLEOTIDE SEQUENCE</scope>
    <source>
        <strain evidence="1">GVMAG-M-3300023184-182</strain>
    </source>
</reference>
<protein>
    <submittedName>
        <fullName evidence="1">Uncharacterized protein</fullName>
    </submittedName>
</protein>